<evidence type="ECO:0000313" key="4">
    <source>
        <dbReference type="Proteomes" id="UP000538292"/>
    </source>
</evidence>
<feature type="transmembrane region" description="Helical" evidence="1">
    <location>
        <begin position="129"/>
        <end position="145"/>
    </location>
</feature>
<evidence type="ECO:0000259" key="2">
    <source>
        <dbReference type="Pfam" id="PF14018"/>
    </source>
</evidence>
<dbReference type="InterPro" id="IPR025328">
    <property type="entry name" value="DUF4234"/>
</dbReference>
<dbReference type="Proteomes" id="UP000538292">
    <property type="component" value="Unassembled WGS sequence"/>
</dbReference>
<keyword evidence="1" id="KW-1133">Transmembrane helix</keyword>
<name>A0A7W1XV33_9BACL</name>
<feature type="transmembrane region" description="Helical" evidence="1">
    <location>
        <begin position="60"/>
        <end position="83"/>
    </location>
</feature>
<dbReference type="Pfam" id="PF14018">
    <property type="entry name" value="DUF4234"/>
    <property type="match status" value="1"/>
</dbReference>
<proteinExistence type="predicted"/>
<reference evidence="3 4" key="1">
    <citation type="submission" date="2020-07" db="EMBL/GenBank/DDBJ databases">
        <title>Thermoactinomyces phylogeny.</title>
        <authorList>
            <person name="Dunlap C."/>
        </authorList>
    </citation>
    <scope>NUCLEOTIDE SEQUENCE [LARGE SCALE GENOMIC DNA]</scope>
    <source>
        <strain evidence="3 4">AMNI-1</strain>
    </source>
</reference>
<feature type="domain" description="DUF4234" evidence="2">
    <location>
        <begin position="21"/>
        <end position="81"/>
    </location>
</feature>
<keyword evidence="1" id="KW-0472">Membrane</keyword>
<organism evidence="3 4">
    <name type="scientific">Thermoactinomyces mirandus</name>
    <dbReference type="NCBI Taxonomy" id="2756294"/>
    <lineage>
        <taxon>Bacteria</taxon>
        <taxon>Bacillati</taxon>
        <taxon>Bacillota</taxon>
        <taxon>Bacilli</taxon>
        <taxon>Bacillales</taxon>
        <taxon>Thermoactinomycetaceae</taxon>
        <taxon>Thermoactinomyces</taxon>
    </lineage>
</organism>
<keyword evidence="1" id="KW-0812">Transmembrane</keyword>
<dbReference type="AlphaFoldDB" id="A0A7W1XV33"/>
<feature type="transmembrane region" description="Helical" evidence="1">
    <location>
        <begin position="21"/>
        <end position="40"/>
    </location>
</feature>
<sequence length="150" mass="18081">MTAKPSYRNTFQTAGFKKVDVALMIVLSLVTFGLYIPYWYVSRQKAIENLNTQQKFPFWIAWVIFVCYLVDFIISIASFFVMLPVWYGMFSLYAFLFFIPIFIGLNIILRRMMLEHERKDISFSNNRKTYMLTFLFTIFYLQYLIDKERK</sequence>
<evidence type="ECO:0000313" key="3">
    <source>
        <dbReference type="EMBL" id="MBA4603602.1"/>
    </source>
</evidence>
<accession>A0A7W1XV33</accession>
<protein>
    <submittedName>
        <fullName evidence="3">DUF4234 domain-containing protein</fullName>
    </submittedName>
</protein>
<dbReference type="EMBL" id="JACEOL010000062">
    <property type="protein sequence ID" value="MBA4603602.1"/>
    <property type="molecule type" value="Genomic_DNA"/>
</dbReference>
<evidence type="ECO:0000256" key="1">
    <source>
        <dbReference type="SAM" id="Phobius"/>
    </source>
</evidence>
<gene>
    <name evidence="3" type="ORF">H2C83_15125</name>
</gene>
<feature type="transmembrane region" description="Helical" evidence="1">
    <location>
        <begin position="90"/>
        <end position="109"/>
    </location>
</feature>
<dbReference type="RefSeq" id="WP_181742075.1">
    <property type="nucleotide sequence ID" value="NZ_JACEOL010000062.1"/>
</dbReference>
<keyword evidence="4" id="KW-1185">Reference proteome</keyword>
<comment type="caution">
    <text evidence="3">The sequence shown here is derived from an EMBL/GenBank/DDBJ whole genome shotgun (WGS) entry which is preliminary data.</text>
</comment>